<evidence type="ECO:0000256" key="1">
    <source>
        <dbReference type="PROSITE-ProRule" id="PRU00261"/>
    </source>
</evidence>
<dbReference type="CDD" id="cd00035">
    <property type="entry name" value="ChtBD1"/>
    <property type="match status" value="1"/>
</dbReference>
<dbReference type="PROSITE" id="PS50941">
    <property type="entry name" value="CHIT_BIND_I_2"/>
    <property type="match status" value="1"/>
</dbReference>
<comment type="caution">
    <text evidence="1">Lacks conserved residue(s) required for the propagation of feature annotation.</text>
</comment>
<evidence type="ECO:0000259" key="4">
    <source>
        <dbReference type="PROSITE" id="PS50941"/>
    </source>
</evidence>
<proteinExistence type="predicted"/>
<evidence type="ECO:0000313" key="5">
    <source>
        <dbReference type="EMBL" id="KNE69235.1"/>
    </source>
</evidence>
<feature type="disulfide bond" evidence="1">
    <location>
        <begin position="37"/>
        <end position="41"/>
    </location>
</feature>
<feature type="compositionally biased region" description="Basic and acidic residues" evidence="2">
    <location>
        <begin position="393"/>
        <end position="404"/>
    </location>
</feature>
<keyword evidence="3" id="KW-0472">Membrane</keyword>
<dbReference type="OrthoDB" id="5594934at2759"/>
<keyword evidence="6" id="KW-1185">Reference proteome</keyword>
<dbReference type="SUPFAM" id="SSF53955">
    <property type="entry name" value="Lysozyme-like"/>
    <property type="match status" value="1"/>
</dbReference>
<feature type="compositionally biased region" description="Polar residues" evidence="2">
    <location>
        <begin position="418"/>
        <end position="427"/>
    </location>
</feature>
<reference evidence="6" key="2">
    <citation type="submission" date="2009-11" db="EMBL/GenBank/DDBJ databases">
        <title>The Genome Sequence of Allomyces macrogynus strain ATCC 38327.</title>
        <authorList>
            <consortium name="The Broad Institute Genome Sequencing Platform"/>
            <person name="Russ C."/>
            <person name="Cuomo C."/>
            <person name="Shea T."/>
            <person name="Young S.K."/>
            <person name="Zeng Q."/>
            <person name="Koehrsen M."/>
            <person name="Haas B."/>
            <person name="Borodovsky M."/>
            <person name="Guigo R."/>
            <person name="Alvarado L."/>
            <person name="Berlin A."/>
            <person name="Borenstein D."/>
            <person name="Chen Z."/>
            <person name="Engels R."/>
            <person name="Freedman E."/>
            <person name="Gellesch M."/>
            <person name="Goldberg J."/>
            <person name="Griggs A."/>
            <person name="Gujja S."/>
            <person name="Heiman D."/>
            <person name="Hepburn T."/>
            <person name="Howarth C."/>
            <person name="Jen D."/>
            <person name="Larson L."/>
            <person name="Lewis B."/>
            <person name="Mehta T."/>
            <person name="Park D."/>
            <person name="Pearson M."/>
            <person name="Roberts A."/>
            <person name="Saif S."/>
            <person name="Shenoy N."/>
            <person name="Sisk P."/>
            <person name="Stolte C."/>
            <person name="Sykes S."/>
            <person name="Walk T."/>
            <person name="White J."/>
            <person name="Yandava C."/>
            <person name="Burger G."/>
            <person name="Gray M.W."/>
            <person name="Holland P.W.H."/>
            <person name="King N."/>
            <person name="Lang F.B.F."/>
            <person name="Roger A.J."/>
            <person name="Ruiz-Trillo I."/>
            <person name="Lander E."/>
            <person name="Nusbaum C."/>
        </authorList>
    </citation>
    <scope>NUCLEOTIDE SEQUENCE [LARGE SCALE GENOMIC DNA]</scope>
    <source>
        <strain evidence="6">ATCC 38327</strain>
    </source>
</reference>
<feature type="disulfide bond" evidence="1">
    <location>
        <begin position="17"/>
        <end position="31"/>
    </location>
</feature>
<name>A0A0L0T3H2_ALLM3</name>
<keyword evidence="3" id="KW-0812">Transmembrane</keyword>
<sequence length="447" mass="47887">MSTFQCSATRPCRSDLCCSADGYCSSTAAACDRAAGCQSGCKSIPSPTACQTQVTVPDFQSTLFNPITRTGTTSVLAPNGVLRPAGASCVPTNYALKPCDLVDAMDGAASCPYCLFYYDAVREALEAYDFATLDCAPAGSKRAAAFLAQMRHETGYLRTLYQPLDGGSGAFHVIPMHFPALIAGIPRLAAAVAAELPWTNLNEIATSVTSNSTLQRMLGLIIQRPEHAFLTAGYWLTEAAAARLDSRCGDLRVRADEGIGVYNGEDRSTGYYEISRCIFGSLRDDYGLTQRVQAYKDIAKYTTQYSSSYVRTPPAYATTPTPTPAVDWTTLGIVIGVTIIAVFLADRLSRYLRRTGRIRPFWLKRAPGPATATVPVHGKSKVGAEVAGMQKSGKRDGARTESRTELNPMGGGGGKSQEALSVRTSPTLGGEKNMPGSRSSRHCESWI</sequence>
<keyword evidence="3" id="KW-1133">Transmembrane helix</keyword>
<dbReference type="Proteomes" id="UP000054350">
    <property type="component" value="Unassembled WGS sequence"/>
</dbReference>
<organism evidence="5 6">
    <name type="scientific">Allomyces macrogynus (strain ATCC 38327)</name>
    <name type="common">Allomyces javanicus var. macrogynus</name>
    <dbReference type="NCBI Taxonomy" id="578462"/>
    <lineage>
        <taxon>Eukaryota</taxon>
        <taxon>Fungi</taxon>
        <taxon>Fungi incertae sedis</taxon>
        <taxon>Blastocladiomycota</taxon>
        <taxon>Blastocladiomycetes</taxon>
        <taxon>Blastocladiales</taxon>
        <taxon>Blastocladiaceae</taxon>
        <taxon>Allomyces</taxon>
    </lineage>
</organism>
<keyword evidence="1" id="KW-1015">Disulfide bond</keyword>
<feature type="region of interest" description="Disordered" evidence="2">
    <location>
        <begin position="386"/>
        <end position="447"/>
    </location>
</feature>
<dbReference type="InterPro" id="IPR023346">
    <property type="entry name" value="Lysozyme-like_dom_sf"/>
</dbReference>
<evidence type="ECO:0000256" key="3">
    <source>
        <dbReference type="SAM" id="Phobius"/>
    </source>
</evidence>
<dbReference type="VEuPathDB" id="FungiDB:AMAG_13620"/>
<evidence type="ECO:0000313" key="6">
    <source>
        <dbReference type="Proteomes" id="UP000054350"/>
    </source>
</evidence>
<accession>A0A0L0T3H2</accession>
<feature type="disulfide bond" evidence="1">
    <location>
        <begin position="12"/>
        <end position="24"/>
    </location>
</feature>
<dbReference type="EMBL" id="GG745360">
    <property type="protein sequence ID" value="KNE69235.1"/>
    <property type="molecule type" value="Genomic_DNA"/>
</dbReference>
<protein>
    <recommendedName>
        <fullName evidence="4">Chitin-binding type-1 domain-containing protein</fullName>
    </recommendedName>
</protein>
<dbReference type="GO" id="GO:0008061">
    <property type="term" value="F:chitin binding"/>
    <property type="evidence" value="ECO:0007669"/>
    <property type="project" value="UniProtKB-UniRule"/>
</dbReference>
<feature type="transmembrane region" description="Helical" evidence="3">
    <location>
        <begin position="328"/>
        <end position="345"/>
    </location>
</feature>
<feature type="domain" description="Chitin-binding type-1" evidence="4">
    <location>
        <begin position="3"/>
        <end position="43"/>
    </location>
</feature>
<reference evidence="5 6" key="1">
    <citation type="submission" date="2009-11" db="EMBL/GenBank/DDBJ databases">
        <title>Annotation of Allomyces macrogynus ATCC 38327.</title>
        <authorList>
            <consortium name="The Broad Institute Genome Sequencing Platform"/>
            <person name="Russ C."/>
            <person name="Cuomo C."/>
            <person name="Burger G."/>
            <person name="Gray M.W."/>
            <person name="Holland P.W.H."/>
            <person name="King N."/>
            <person name="Lang F.B.F."/>
            <person name="Roger A.J."/>
            <person name="Ruiz-Trillo I."/>
            <person name="Young S.K."/>
            <person name="Zeng Q."/>
            <person name="Gargeya S."/>
            <person name="Fitzgerald M."/>
            <person name="Haas B."/>
            <person name="Abouelleil A."/>
            <person name="Alvarado L."/>
            <person name="Arachchi H.M."/>
            <person name="Berlin A."/>
            <person name="Chapman S.B."/>
            <person name="Gearin G."/>
            <person name="Goldberg J."/>
            <person name="Griggs A."/>
            <person name="Gujja S."/>
            <person name="Hansen M."/>
            <person name="Heiman D."/>
            <person name="Howarth C."/>
            <person name="Larimer J."/>
            <person name="Lui A."/>
            <person name="MacDonald P.J.P."/>
            <person name="McCowen C."/>
            <person name="Montmayeur A."/>
            <person name="Murphy C."/>
            <person name="Neiman D."/>
            <person name="Pearson M."/>
            <person name="Priest M."/>
            <person name="Roberts A."/>
            <person name="Saif S."/>
            <person name="Shea T."/>
            <person name="Sisk P."/>
            <person name="Stolte C."/>
            <person name="Sykes S."/>
            <person name="Wortman J."/>
            <person name="Nusbaum C."/>
            <person name="Birren B."/>
        </authorList>
    </citation>
    <scope>NUCLEOTIDE SEQUENCE [LARGE SCALE GENOMIC DNA]</scope>
    <source>
        <strain evidence="5 6">ATCC 38327</strain>
    </source>
</reference>
<evidence type="ECO:0000256" key="2">
    <source>
        <dbReference type="SAM" id="MobiDB-lite"/>
    </source>
</evidence>
<gene>
    <name evidence="5" type="ORF">AMAG_13620</name>
</gene>
<dbReference type="AlphaFoldDB" id="A0A0L0T3H2"/>
<keyword evidence="1" id="KW-0147">Chitin-binding</keyword>
<dbReference type="InterPro" id="IPR001002">
    <property type="entry name" value="Chitin-bd_1"/>
</dbReference>